<sequence length="421" mass="47255">MLVVAAGIATIILTRGSSSLAPATSALTATPGGIALGEVLNGTFSTDSFNGTWISEFFNRNFKAPSGWRVFKYVFSPSRKYLLIIHDVQKLFRYSYLARHTILNLETGETVPLAPTRVRTRSEQPPLLFATWAPTDDALAFVSHNDLYYTTEEILSSNSALWFNPDGRRLAFATFNDSRVDTMNFPLYGRPGDLSFQYPIQQSIKYPKPGRANPVVDLWVVDLGKLVSGSGETVTRLPPPTSLASVDHYFTTVGWATPDKVSVMWMNRHQNVNIISLCSVDGVCKDDLVHESPDHAWNDLYTTPKFDEVNGDTYLIILPTNQGEKGNFKHINLRRSSDKTLIPLTTGTYEVVEILSWDQKNHLIYFTAAPAGKPGQRHIYYVRERLLDRSLPLEKRLEIDVEGGFKAQVSMKMPPDYNPTR</sequence>
<dbReference type="Gene3D" id="2.140.10.30">
    <property type="entry name" value="Dipeptidylpeptidase IV, N-terminal domain"/>
    <property type="match status" value="1"/>
</dbReference>
<dbReference type="PANTHER" id="PTHR11731">
    <property type="entry name" value="PROTEASE FAMILY S9B,C DIPEPTIDYL-PEPTIDASE IV-RELATED"/>
    <property type="match status" value="1"/>
</dbReference>
<reference evidence="6" key="1">
    <citation type="journal article" date="2021" name="Sci. Adv.">
        <title>The American lobster genome reveals insights on longevity, neural, and immune adaptations.</title>
        <authorList>
            <person name="Polinski J.M."/>
            <person name="Zimin A.V."/>
            <person name="Clark K.F."/>
            <person name="Kohn A.B."/>
            <person name="Sadowski N."/>
            <person name="Timp W."/>
            <person name="Ptitsyn A."/>
            <person name="Khanna P."/>
            <person name="Romanova D.Y."/>
            <person name="Williams P."/>
            <person name="Greenwood S.J."/>
            <person name="Moroz L.L."/>
            <person name="Walt D.R."/>
            <person name="Bodnar A.G."/>
        </authorList>
    </citation>
    <scope>NUCLEOTIDE SEQUENCE</scope>
    <source>
        <strain evidence="6">GMGI-L3</strain>
    </source>
</reference>
<feature type="domain" description="Dipeptidylpeptidase IV N-terminal" evidence="5">
    <location>
        <begin position="76"/>
        <end position="150"/>
    </location>
</feature>
<dbReference type="PANTHER" id="PTHR11731:SF200">
    <property type="entry name" value="DIPEPTIDYL PEPTIDASE 10, ISOFORM B"/>
    <property type="match status" value="1"/>
</dbReference>
<keyword evidence="3" id="KW-0325">Glycoprotein</keyword>
<keyword evidence="2" id="KW-0720">Serine protease</keyword>
<evidence type="ECO:0000313" key="6">
    <source>
        <dbReference type="EMBL" id="KAG7161752.1"/>
    </source>
</evidence>
<keyword evidence="1" id="KW-0031">Aminopeptidase</keyword>
<evidence type="ECO:0000256" key="4">
    <source>
        <dbReference type="SAM" id="SignalP"/>
    </source>
</evidence>
<evidence type="ECO:0000256" key="2">
    <source>
        <dbReference type="ARBA" id="ARBA00022825"/>
    </source>
</evidence>
<dbReference type="SUPFAM" id="SSF82171">
    <property type="entry name" value="DPP6 N-terminal domain-like"/>
    <property type="match status" value="1"/>
</dbReference>
<accession>A0A8J5MSD2</accession>
<organism evidence="6 7">
    <name type="scientific">Homarus americanus</name>
    <name type="common">American lobster</name>
    <dbReference type="NCBI Taxonomy" id="6706"/>
    <lineage>
        <taxon>Eukaryota</taxon>
        <taxon>Metazoa</taxon>
        <taxon>Ecdysozoa</taxon>
        <taxon>Arthropoda</taxon>
        <taxon>Crustacea</taxon>
        <taxon>Multicrustacea</taxon>
        <taxon>Malacostraca</taxon>
        <taxon>Eumalacostraca</taxon>
        <taxon>Eucarida</taxon>
        <taxon>Decapoda</taxon>
        <taxon>Pleocyemata</taxon>
        <taxon>Astacidea</taxon>
        <taxon>Nephropoidea</taxon>
        <taxon>Nephropidae</taxon>
        <taxon>Homarus</taxon>
    </lineage>
</organism>
<dbReference type="GO" id="GO:0008239">
    <property type="term" value="F:dipeptidyl-peptidase activity"/>
    <property type="evidence" value="ECO:0007669"/>
    <property type="project" value="TreeGrafter"/>
</dbReference>
<keyword evidence="1" id="KW-0378">Hydrolase</keyword>
<feature type="chain" id="PRO_5035174508" evidence="4">
    <location>
        <begin position="17"/>
        <end position="421"/>
    </location>
</feature>
<dbReference type="AlphaFoldDB" id="A0A8J5MSD2"/>
<evidence type="ECO:0000313" key="7">
    <source>
        <dbReference type="Proteomes" id="UP000747542"/>
    </source>
</evidence>
<dbReference type="InterPro" id="IPR002469">
    <property type="entry name" value="Peptidase_S9B_N"/>
</dbReference>
<dbReference type="EMBL" id="JAHLQT010028808">
    <property type="protein sequence ID" value="KAG7161752.1"/>
    <property type="molecule type" value="Genomic_DNA"/>
</dbReference>
<dbReference type="GO" id="GO:0006508">
    <property type="term" value="P:proteolysis"/>
    <property type="evidence" value="ECO:0007669"/>
    <property type="project" value="InterPro"/>
</dbReference>
<gene>
    <name evidence="6" type="primary">Dpp10-L1</name>
    <name evidence="6" type="ORF">Hamer_G007392</name>
</gene>
<dbReference type="Pfam" id="PF00930">
    <property type="entry name" value="DPPIV_N"/>
    <property type="match status" value="2"/>
</dbReference>
<dbReference type="Proteomes" id="UP000747542">
    <property type="component" value="Unassembled WGS sequence"/>
</dbReference>
<keyword evidence="4" id="KW-0732">Signal</keyword>
<proteinExistence type="predicted"/>
<feature type="domain" description="Dipeptidylpeptidase IV N-terminal" evidence="5">
    <location>
        <begin position="151"/>
        <end position="385"/>
    </location>
</feature>
<dbReference type="InterPro" id="IPR050278">
    <property type="entry name" value="Serine_Prot_S9B/DPPIV"/>
</dbReference>
<feature type="signal peptide" evidence="4">
    <location>
        <begin position="1"/>
        <end position="16"/>
    </location>
</feature>
<dbReference type="GO" id="GO:0005886">
    <property type="term" value="C:plasma membrane"/>
    <property type="evidence" value="ECO:0007669"/>
    <property type="project" value="TreeGrafter"/>
</dbReference>
<keyword evidence="7" id="KW-1185">Reference proteome</keyword>
<evidence type="ECO:0000259" key="5">
    <source>
        <dbReference type="Pfam" id="PF00930"/>
    </source>
</evidence>
<keyword evidence="1" id="KW-0645">Protease</keyword>
<evidence type="ECO:0000256" key="1">
    <source>
        <dbReference type="ARBA" id="ARBA00022438"/>
    </source>
</evidence>
<evidence type="ECO:0000256" key="3">
    <source>
        <dbReference type="ARBA" id="ARBA00023180"/>
    </source>
</evidence>
<name>A0A8J5MSD2_HOMAM</name>
<dbReference type="GO" id="GO:0004177">
    <property type="term" value="F:aminopeptidase activity"/>
    <property type="evidence" value="ECO:0007669"/>
    <property type="project" value="UniProtKB-KW"/>
</dbReference>
<dbReference type="GO" id="GO:0008236">
    <property type="term" value="F:serine-type peptidase activity"/>
    <property type="evidence" value="ECO:0007669"/>
    <property type="project" value="UniProtKB-KW"/>
</dbReference>
<protein>
    <submittedName>
        <fullName evidence="6">Inactive dipeptidyl peptidase 10-like 1</fullName>
    </submittedName>
</protein>
<comment type="caution">
    <text evidence="6">The sequence shown here is derived from an EMBL/GenBank/DDBJ whole genome shotgun (WGS) entry which is preliminary data.</text>
</comment>